<dbReference type="Gene3D" id="3.10.580.10">
    <property type="entry name" value="CBS-domain"/>
    <property type="match status" value="1"/>
</dbReference>
<gene>
    <name evidence="1" type="ORF">SAMN02927930_00140</name>
</gene>
<reference evidence="2" key="1">
    <citation type="submission" date="2016-10" db="EMBL/GenBank/DDBJ databases">
        <authorList>
            <person name="Varghese N."/>
            <person name="Submissions S."/>
        </authorList>
    </citation>
    <scope>NUCLEOTIDE SEQUENCE [LARGE SCALE GENOMIC DNA]</scope>
    <source>
        <strain evidence="2">CGMCC 1.10824</strain>
    </source>
</reference>
<dbReference type="Proteomes" id="UP000199626">
    <property type="component" value="Unassembled WGS sequence"/>
</dbReference>
<protein>
    <recommendedName>
        <fullName evidence="3">CBS domain-containing protein</fullName>
    </recommendedName>
</protein>
<dbReference type="OrthoDB" id="6238083at2"/>
<name>A0A1G6A5G0_9GAMM</name>
<sequence length="193" mass="21564">MSEFHTLQWNQVSAEQCLSVAKPKPPLLDWHQSATHVIERVESSQLLMLPMSLGVVEAEKILNQSERRYAMVVDAEQQIVGVILTREIHGRQSHVIANLLQVSWQELTVGYLMTPIQRLPAISLQQTMTAKIGDIAATIQDAGSDFLLIMNETELYGVVVSLKILAVTGESVRLYPKATSFADVFNVIKHSER</sequence>
<dbReference type="STRING" id="1159017.SAMN02927930_00140"/>
<accession>A0A1G6A5G0</accession>
<dbReference type="RefSeq" id="WP_092590708.1">
    <property type="nucleotide sequence ID" value="NZ_FMXN01000001.1"/>
</dbReference>
<dbReference type="AlphaFoldDB" id="A0A1G6A5G0"/>
<evidence type="ECO:0000313" key="1">
    <source>
        <dbReference type="EMBL" id="SDB03540.1"/>
    </source>
</evidence>
<evidence type="ECO:0008006" key="3">
    <source>
        <dbReference type="Google" id="ProtNLM"/>
    </source>
</evidence>
<dbReference type="EMBL" id="FMXN01000001">
    <property type="protein sequence ID" value="SDB03540.1"/>
    <property type="molecule type" value="Genomic_DNA"/>
</dbReference>
<evidence type="ECO:0000313" key="2">
    <source>
        <dbReference type="Proteomes" id="UP000199626"/>
    </source>
</evidence>
<organism evidence="1 2">
    <name type="scientific">Pseudidiomarina indica</name>
    <dbReference type="NCBI Taxonomy" id="1159017"/>
    <lineage>
        <taxon>Bacteria</taxon>
        <taxon>Pseudomonadati</taxon>
        <taxon>Pseudomonadota</taxon>
        <taxon>Gammaproteobacteria</taxon>
        <taxon>Alteromonadales</taxon>
        <taxon>Idiomarinaceae</taxon>
        <taxon>Pseudidiomarina</taxon>
    </lineage>
</organism>
<keyword evidence="2" id="KW-1185">Reference proteome</keyword>
<proteinExistence type="predicted"/>
<dbReference type="SUPFAM" id="SSF54631">
    <property type="entry name" value="CBS-domain pair"/>
    <property type="match status" value="1"/>
</dbReference>
<dbReference type="InterPro" id="IPR046342">
    <property type="entry name" value="CBS_dom_sf"/>
</dbReference>